<sequence>MKKIILTIVAVFAFGLANAQDGKFKLGVNLGLPMGDIKDAYSFAIGVDAAYLWSVGDGFQAGVTTGYAHYMGKEDWIDDAGFVPVAGTAQYSFTDNFFGGLDLGYALGVSPSGNDGGFLYQPKVGYQAEKYEVYAGYKGISVDGGTFSSINLGFNYKF</sequence>
<feature type="chain" id="PRO_5047072339" description="Outer membrane protein beta-barrel domain-containing protein" evidence="1">
    <location>
        <begin position="20"/>
        <end position="158"/>
    </location>
</feature>
<organism evidence="2 3">
    <name type="scientific">Flavobacterium solisilvae</name>
    <dbReference type="NCBI Taxonomy" id="1852019"/>
    <lineage>
        <taxon>Bacteria</taxon>
        <taxon>Pseudomonadati</taxon>
        <taxon>Bacteroidota</taxon>
        <taxon>Flavobacteriia</taxon>
        <taxon>Flavobacteriales</taxon>
        <taxon>Flavobacteriaceae</taxon>
        <taxon>Flavobacterium</taxon>
    </lineage>
</organism>
<evidence type="ECO:0008006" key="4">
    <source>
        <dbReference type="Google" id="ProtNLM"/>
    </source>
</evidence>
<evidence type="ECO:0000256" key="1">
    <source>
        <dbReference type="SAM" id="SignalP"/>
    </source>
</evidence>
<protein>
    <recommendedName>
        <fullName evidence="4">Outer membrane protein beta-barrel domain-containing protein</fullName>
    </recommendedName>
</protein>
<name>A0ABX1QQT4_9FLAO</name>
<dbReference type="EMBL" id="JAAMPT010000201">
    <property type="protein sequence ID" value="NMH24511.1"/>
    <property type="molecule type" value="Genomic_DNA"/>
</dbReference>
<evidence type="ECO:0000313" key="3">
    <source>
        <dbReference type="Proteomes" id="UP000767947"/>
    </source>
</evidence>
<proteinExistence type="predicted"/>
<dbReference type="RefSeq" id="WP_169523107.1">
    <property type="nucleotide sequence ID" value="NZ_JAAMPT010000201.1"/>
</dbReference>
<keyword evidence="3" id="KW-1185">Reference proteome</keyword>
<accession>A0ABX1QQT4</accession>
<feature type="signal peptide" evidence="1">
    <location>
        <begin position="1"/>
        <end position="19"/>
    </location>
</feature>
<evidence type="ECO:0000313" key="2">
    <source>
        <dbReference type="EMBL" id="NMH24511.1"/>
    </source>
</evidence>
<reference evidence="2 3" key="1">
    <citation type="submission" date="2020-02" db="EMBL/GenBank/DDBJ databases">
        <title>Flavobacterium sp. genome.</title>
        <authorList>
            <person name="Jung H.S."/>
            <person name="Baek J.H."/>
            <person name="Jeon C.O."/>
        </authorList>
    </citation>
    <scope>NUCLEOTIDE SEQUENCE [LARGE SCALE GENOMIC DNA]</scope>
    <source>
        <strain evidence="2 3">SE-s27</strain>
    </source>
</reference>
<dbReference type="Proteomes" id="UP000767947">
    <property type="component" value="Unassembled WGS sequence"/>
</dbReference>
<gene>
    <name evidence="2" type="ORF">G6042_04425</name>
</gene>
<comment type="caution">
    <text evidence="2">The sequence shown here is derived from an EMBL/GenBank/DDBJ whole genome shotgun (WGS) entry which is preliminary data.</text>
</comment>
<keyword evidence="1" id="KW-0732">Signal</keyword>